<protein>
    <submittedName>
        <fullName evidence="2">Uncharacterized protein</fullName>
    </submittedName>
</protein>
<comment type="caution">
    <text evidence="2">The sequence shown here is derived from an EMBL/GenBank/DDBJ whole genome shotgun (WGS) entry which is preliminary data.</text>
</comment>
<evidence type="ECO:0000256" key="1">
    <source>
        <dbReference type="SAM" id="Phobius"/>
    </source>
</evidence>
<sequence length="207" mass="21788">MPSLHPAAVPFDPTALLTLLILLSAPLHSMTAAHLAPALFASAPALVTLLISLCTRLHCMPAAHLPAALFASAPALVTLLTSLCTRLHCMTAAHLPAALFRARRFFAALATLPLHLAAALLALRRPASASAALGLVRRLLPGHFGLGHGKSGRDAEGQCKRALDQDLSHGRFPHGLGKPNFGQKILVPSRLERESFASTDTRAAHAE</sequence>
<gene>
    <name evidence="2" type="ORF">KEU06_16600</name>
</gene>
<organism evidence="2 3">
    <name type="scientific">Pseudaminobacter soli</name>
    <name type="common">ex Zhang et al. 2022</name>
    <dbReference type="NCBI Taxonomy" id="2831468"/>
    <lineage>
        <taxon>Bacteria</taxon>
        <taxon>Pseudomonadati</taxon>
        <taxon>Pseudomonadota</taxon>
        <taxon>Alphaproteobacteria</taxon>
        <taxon>Hyphomicrobiales</taxon>
        <taxon>Phyllobacteriaceae</taxon>
        <taxon>Pseudaminobacter</taxon>
    </lineage>
</organism>
<feature type="transmembrane region" description="Helical" evidence="1">
    <location>
        <begin position="105"/>
        <end position="123"/>
    </location>
</feature>
<keyword evidence="1" id="KW-0472">Membrane</keyword>
<evidence type="ECO:0000313" key="2">
    <source>
        <dbReference type="EMBL" id="MBS3650235.1"/>
    </source>
</evidence>
<evidence type="ECO:0000313" key="3">
    <source>
        <dbReference type="Proteomes" id="UP000680348"/>
    </source>
</evidence>
<proteinExistence type="predicted"/>
<reference evidence="2" key="1">
    <citation type="submission" date="2021-04" db="EMBL/GenBank/DDBJ databases">
        <title>Pseudaminobacter soli sp. nov., isolated from paddy soil contaminated by heavy metals.</title>
        <authorList>
            <person name="Zhang K."/>
        </authorList>
    </citation>
    <scope>NUCLEOTIDE SEQUENCE</scope>
    <source>
        <strain evidence="2">19-2017</strain>
    </source>
</reference>
<feature type="transmembrane region" description="Helical" evidence="1">
    <location>
        <begin position="65"/>
        <end position="84"/>
    </location>
</feature>
<dbReference type="AlphaFoldDB" id="A0A942E448"/>
<keyword evidence="1" id="KW-0812">Transmembrane</keyword>
<name>A0A942E448_9HYPH</name>
<dbReference type="Proteomes" id="UP000680348">
    <property type="component" value="Unassembled WGS sequence"/>
</dbReference>
<dbReference type="RefSeq" id="WP_188255782.1">
    <property type="nucleotide sequence ID" value="NZ_JABVCF010000008.1"/>
</dbReference>
<keyword evidence="1" id="KW-1133">Transmembrane helix</keyword>
<dbReference type="EMBL" id="JAGWCR010000008">
    <property type="protein sequence ID" value="MBS3650235.1"/>
    <property type="molecule type" value="Genomic_DNA"/>
</dbReference>
<accession>A0A942E448</accession>
<keyword evidence="3" id="KW-1185">Reference proteome</keyword>